<evidence type="ECO:0008006" key="4">
    <source>
        <dbReference type="Google" id="ProtNLM"/>
    </source>
</evidence>
<feature type="transmembrane region" description="Helical" evidence="1">
    <location>
        <begin position="77"/>
        <end position="96"/>
    </location>
</feature>
<feature type="transmembrane region" description="Helical" evidence="1">
    <location>
        <begin position="48"/>
        <end position="70"/>
    </location>
</feature>
<gene>
    <name evidence="2" type="ORF">RAG0_07475</name>
</gene>
<sequence>MPGPQFGALGATFTIVRALQSVCLIAIIGMTSNFIDQMVKLDQNPPPVLIGTLSVTAITALYIIISYVLYWDSMLPFLVSTALDSTILIAVIVVSVTVGKPLSYLDCIALSKSGGSTSSFLASVGENMSKVNYWVWAGASKTTCFELKSIWGLSISLCILFAFSSVVSACLWKKLKVVSGGGKDIEN</sequence>
<keyword evidence="3" id="KW-1185">Reference proteome</keyword>
<dbReference type="AlphaFoldDB" id="A0A1E1KLN1"/>
<evidence type="ECO:0000313" key="3">
    <source>
        <dbReference type="Proteomes" id="UP000178912"/>
    </source>
</evidence>
<organism evidence="2 3">
    <name type="scientific">Rhynchosporium agropyri</name>
    <dbReference type="NCBI Taxonomy" id="914238"/>
    <lineage>
        <taxon>Eukaryota</taxon>
        <taxon>Fungi</taxon>
        <taxon>Dikarya</taxon>
        <taxon>Ascomycota</taxon>
        <taxon>Pezizomycotina</taxon>
        <taxon>Leotiomycetes</taxon>
        <taxon>Helotiales</taxon>
        <taxon>Ploettnerulaceae</taxon>
        <taxon>Rhynchosporium</taxon>
    </lineage>
</organism>
<protein>
    <recommendedName>
        <fullName evidence="4">MARVEL domain-containing protein</fullName>
    </recommendedName>
</protein>
<proteinExistence type="predicted"/>
<keyword evidence="1" id="KW-0472">Membrane</keyword>
<keyword evidence="1" id="KW-1133">Transmembrane helix</keyword>
<reference evidence="3" key="1">
    <citation type="submission" date="2016-03" db="EMBL/GenBank/DDBJ databases">
        <authorList>
            <person name="Guldener U."/>
        </authorList>
    </citation>
    <scope>NUCLEOTIDE SEQUENCE [LARGE SCALE GENOMIC DNA]</scope>
    <source>
        <strain evidence="3">04CH-RAC-A.6.1</strain>
    </source>
</reference>
<evidence type="ECO:0000313" key="2">
    <source>
        <dbReference type="EMBL" id="CZS98929.1"/>
    </source>
</evidence>
<accession>A0A1E1KLN1</accession>
<keyword evidence="1" id="KW-0812">Transmembrane</keyword>
<feature type="transmembrane region" description="Helical" evidence="1">
    <location>
        <begin position="150"/>
        <end position="172"/>
    </location>
</feature>
<feature type="transmembrane region" description="Helical" evidence="1">
    <location>
        <begin position="7"/>
        <end position="28"/>
    </location>
</feature>
<name>A0A1E1KLN1_9HELO</name>
<dbReference type="Proteomes" id="UP000178912">
    <property type="component" value="Unassembled WGS sequence"/>
</dbReference>
<evidence type="ECO:0000256" key="1">
    <source>
        <dbReference type="SAM" id="Phobius"/>
    </source>
</evidence>
<dbReference type="EMBL" id="FJUX01000039">
    <property type="protein sequence ID" value="CZS98929.1"/>
    <property type="molecule type" value="Genomic_DNA"/>
</dbReference>
<dbReference type="OrthoDB" id="5366688at2759"/>